<evidence type="ECO:0000256" key="1">
    <source>
        <dbReference type="ARBA" id="ARBA00022723"/>
    </source>
</evidence>
<dbReference type="GO" id="GO:0046872">
    <property type="term" value="F:metal ion binding"/>
    <property type="evidence" value="ECO:0007669"/>
    <property type="project" value="UniProtKB-KW"/>
</dbReference>
<dbReference type="InterPro" id="IPR044861">
    <property type="entry name" value="IPNS-like_FE2OG_OXY"/>
</dbReference>
<dbReference type="InterPro" id="IPR050231">
    <property type="entry name" value="Iron_ascorbate_oxido_reductase"/>
</dbReference>
<dbReference type="EMBL" id="VEPZ02000206">
    <property type="protein sequence ID" value="KAE8730490.1"/>
    <property type="molecule type" value="Genomic_DNA"/>
</dbReference>
<dbReference type="InterPro" id="IPR026992">
    <property type="entry name" value="DIOX_N"/>
</dbReference>
<dbReference type="PANTHER" id="PTHR47990">
    <property type="entry name" value="2-OXOGLUTARATE (2OG) AND FE(II)-DEPENDENT OXYGENASE SUPERFAMILY PROTEIN-RELATED"/>
    <property type="match status" value="1"/>
</dbReference>
<protein>
    <submittedName>
        <fullName evidence="5">Detected protein of confused Function</fullName>
    </submittedName>
</protein>
<dbReference type="SUPFAM" id="SSF51197">
    <property type="entry name" value="Clavaminate synthase-like"/>
    <property type="match status" value="1"/>
</dbReference>
<keyword evidence="1" id="KW-0479">Metal-binding</keyword>
<dbReference type="InterPro" id="IPR027443">
    <property type="entry name" value="IPNS-like_sf"/>
</dbReference>
<evidence type="ECO:0000259" key="4">
    <source>
        <dbReference type="Pfam" id="PF14226"/>
    </source>
</evidence>
<dbReference type="AlphaFoldDB" id="A0A6A3CM62"/>
<proteinExistence type="predicted"/>
<comment type="caution">
    <text evidence="5">The sequence shown here is derived from an EMBL/GenBank/DDBJ whole genome shotgun (WGS) entry which is preliminary data.</text>
</comment>
<dbReference type="Pfam" id="PF03171">
    <property type="entry name" value="2OG-FeII_Oxy"/>
    <property type="match status" value="1"/>
</dbReference>
<keyword evidence="6" id="KW-1185">Reference proteome</keyword>
<feature type="domain" description="Non-haem dioxygenase N-terminal" evidence="4">
    <location>
        <begin position="7"/>
        <end position="75"/>
    </location>
</feature>
<dbReference type="Proteomes" id="UP000436088">
    <property type="component" value="Unassembled WGS sequence"/>
</dbReference>
<reference evidence="5" key="1">
    <citation type="submission" date="2019-09" db="EMBL/GenBank/DDBJ databases">
        <title>Draft genome information of white flower Hibiscus syriacus.</title>
        <authorList>
            <person name="Kim Y.-M."/>
        </authorList>
    </citation>
    <scope>NUCLEOTIDE SEQUENCE [LARGE SCALE GENOMIC DNA]</scope>
    <source>
        <strain evidence="5">YM2019G1</strain>
    </source>
</reference>
<evidence type="ECO:0000313" key="5">
    <source>
        <dbReference type="EMBL" id="KAE8730490.1"/>
    </source>
</evidence>
<feature type="domain" description="Isopenicillin N synthase-like Fe(2+) 2OG dioxygenase" evidence="3">
    <location>
        <begin position="150"/>
        <end position="212"/>
    </location>
</feature>
<evidence type="ECO:0000256" key="2">
    <source>
        <dbReference type="ARBA" id="ARBA00023004"/>
    </source>
</evidence>
<accession>A0A6A3CM62</accession>
<evidence type="ECO:0000313" key="6">
    <source>
        <dbReference type="Proteomes" id="UP000436088"/>
    </source>
</evidence>
<name>A0A6A3CM62_HIBSY</name>
<sequence>MEKTQSIPTIDFSDFPGQYEKLRKASEEWGCFRVVNHRIPLELMQEMKKVVRSLLDLPIEIKKNNTDVIASSGYWAPSTKNPLYEALGLYDMASSQAVRDFCSRLEASPSQRDTIEKYAQAINEMIMDIGGRIVESMGLNGDYCKDWPYDENVGGLEVDKSGEFVPVDPLPGSLLVNLGDMANVWSNGRLHTVRHRVQCKEATIRVSIATFLLGPKEATVEPPPELVDSDHPRLYKSFTYEEYRELRLSTKLQAGEALALVRTSA</sequence>
<dbReference type="Gene3D" id="2.60.120.330">
    <property type="entry name" value="B-lactam Antibiotic, Isopenicillin N Synthase, Chain"/>
    <property type="match status" value="2"/>
</dbReference>
<evidence type="ECO:0000259" key="3">
    <source>
        <dbReference type="Pfam" id="PF03171"/>
    </source>
</evidence>
<dbReference type="Pfam" id="PF14226">
    <property type="entry name" value="DIOX_N"/>
    <property type="match status" value="1"/>
</dbReference>
<gene>
    <name evidence="5" type="ORF">F3Y22_tig00002919pilonHSYRG00071</name>
</gene>
<organism evidence="5 6">
    <name type="scientific">Hibiscus syriacus</name>
    <name type="common">Rose of Sharon</name>
    <dbReference type="NCBI Taxonomy" id="106335"/>
    <lineage>
        <taxon>Eukaryota</taxon>
        <taxon>Viridiplantae</taxon>
        <taxon>Streptophyta</taxon>
        <taxon>Embryophyta</taxon>
        <taxon>Tracheophyta</taxon>
        <taxon>Spermatophyta</taxon>
        <taxon>Magnoliopsida</taxon>
        <taxon>eudicotyledons</taxon>
        <taxon>Gunneridae</taxon>
        <taxon>Pentapetalae</taxon>
        <taxon>rosids</taxon>
        <taxon>malvids</taxon>
        <taxon>Malvales</taxon>
        <taxon>Malvaceae</taxon>
        <taxon>Malvoideae</taxon>
        <taxon>Hibiscus</taxon>
    </lineage>
</organism>
<keyword evidence="2" id="KW-0408">Iron</keyword>